<dbReference type="Proteomes" id="UP000297429">
    <property type="component" value="Unassembled WGS sequence"/>
</dbReference>
<reference evidence="2 4" key="1">
    <citation type="submission" date="2018-10" db="EMBL/GenBank/DDBJ databases">
        <title>Genomic Encyclopedia of Archaeal and Bacterial Type Strains, Phase II (KMG-II): from individual species to whole genera.</title>
        <authorList>
            <person name="Goeker M."/>
        </authorList>
    </citation>
    <scope>NUCLEOTIDE SEQUENCE [LARGE SCALE GENOMIC DNA]</scope>
    <source>
        <strain evidence="2 4">DSM 19624</strain>
    </source>
</reference>
<proteinExistence type="predicted"/>
<dbReference type="EMBL" id="SOPX01000001">
    <property type="protein sequence ID" value="TFB32728.1"/>
    <property type="molecule type" value="Genomic_DNA"/>
</dbReference>
<evidence type="ECO:0008006" key="6">
    <source>
        <dbReference type="Google" id="ProtNLM"/>
    </source>
</evidence>
<dbReference type="AlphaFoldDB" id="A0A497XY38"/>
<dbReference type="RefSeq" id="WP_121285526.1">
    <property type="nucleotide sequence ID" value="NZ_RCCK01000013.1"/>
</dbReference>
<protein>
    <recommendedName>
        <fullName evidence="6">DUF2254 domain-containing protein</fullName>
    </recommendedName>
</protein>
<gene>
    <name evidence="2" type="ORF">BCL90_3809</name>
    <name evidence="3" type="ORF">E3V97_01430</name>
</gene>
<dbReference type="EMBL" id="RCCK01000013">
    <property type="protein sequence ID" value="RLJ73647.1"/>
    <property type="molecule type" value="Genomic_DNA"/>
</dbReference>
<keyword evidence="1" id="KW-0472">Membrane</keyword>
<name>A0A497XY38_9SPHI</name>
<evidence type="ECO:0000313" key="5">
    <source>
        <dbReference type="Proteomes" id="UP000297429"/>
    </source>
</evidence>
<feature type="transmembrane region" description="Helical" evidence="1">
    <location>
        <begin position="170"/>
        <end position="194"/>
    </location>
</feature>
<evidence type="ECO:0000313" key="4">
    <source>
        <dbReference type="Proteomes" id="UP000273898"/>
    </source>
</evidence>
<reference evidence="3 5" key="2">
    <citation type="submission" date="2019-03" db="EMBL/GenBank/DDBJ databases">
        <authorList>
            <person name="He R.-H."/>
        </authorList>
    </citation>
    <scope>NUCLEOTIDE SEQUENCE [LARGE SCALE GENOMIC DNA]</scope>
    <source>
        <strain evidence="3 5">DSM 19624</strain>
    </source>
</reference>
<keyword evidence="5" id="KW-1185">Reference proteome</keyword>
<dbReference type="OrthoDB" id="1491589at2"/>
<evidence type="ECO:0000313" key="2">
    <source>
        <dbReference type="EMBL" id="RLJ73647.1"/>
    </source>
</evidence>
<dbReference type="Proteomes" id="UP000273898">
    <property type="component" value="Unassembled WGS sequence"/>
</dbReference>
<feature type="transmembrane region" description="Helical" evidence="1">
    <location>
        <begin position="53"/>
        <end position="75"/>
    </location>
</feature>
<keyword evidence="1" id="KW-0812">Transmembrane</keyword>
<feature type="transmembrane region" description="Helical" evidence="1">
    <location>
        <begin position="139"/>
        <end position="158"/>
    </location>
</feature>
<accession>A0A497XY38</accession>
<evidence type="ECO:0000313" key="3">
    <source>
        <dbReference type="EMBL" id="TFB32728.1"/>
    </source>
</evidence>
<organism evidence="2 4">
    <name type="scientific">Pedobacter alluvionis</name>
    <dbReference type="NCBI Taxonomy" id="475253"/>
    <lineage>
        <taxon>Bacteria</taxon>
        <taxon>Pseudomonadati</taxon>
        <taxon>Bacteroidota</taxon>
        <taxon>Sphingobacteriia</taxon>
        <taxon>Sphingobacteriales</taxon>
        <taxon>Sphingobacteriaceae</taxon>
        <taxon>Pedobacter</taxon>
    </lineage>
</organism>
<sequence>MDQPNFEDSKPTVKGRRILSAITSPFRKVRKFFRISIFRARYYLKYRIRLKEFVIIEPRIFLSLLGITIIGYLLLSPRPWELRFPSRDNEVYLAENILRTISIFVGIVFSFIVLSFNVFYKYFGRFTFIQFFSNVYVKFIFTFFVCTIVLVLYTCAILKESEVRTVYGDFLFCCSVVVSLLLVLSIIPVLILLLRSSQNRDNISLLISNFNKEWTESEFLNQVFNRKNGKNSQEDRDPINLIIEIGTAAIKDFDRQSIIAIKNGCLKHFNIILNEYKVAEGISPLDFYERQIDLGRILFQVAIKERNENAAIIIIKMLLEVESIYIEHFEHFNPYEHENHTYDGIPFSVAMKETFVKAVQFNEDTVAQRIIDTCRSWLELIIKVYLPKIKYDFPKEKGISLDKQSYLIMSTYSSLGQIFKSALSYKKTLIYKEISSLFNVVDLNIIDSNNTRNTKVFLLQQNGSHSLTEFKNFIKQLDSEISFDNYPFGIATSHEISEVKSQVPLQYELKAFEWLFFQNKLNVFVINSLKAVALHAISMFEKDNKGAISVLLSIIRKFNEVKNYIRSEDTDHRKEIYILLYKYLEIIKDYAATKGIKDKNLIDEWDSVLKTFPMRDDFQKQLDSKGYIVKDHLDE</sequence>
<comment type="caution">
    <text evidence="2">The sequence shown here is derived from an EMBL/GenBank/DDBJ whole genome shotgun (WGS) entry which is preliminary data.</text>
</comment>
<keyword evidence="1" id="KW-1133">Transmembrane helix</keyword>
<evidence type="ECO:0000256" key="1">
    <source>
        <dbReference type="SAM" id="Phobius"/>
    </source>
</evidence>
<feature type="transmembrane region" description="Helical" evidence="1">
    <location>
        <begin position="96"/>
        <end position="119"/>
    </location>
</feature>